<accession>A0ABR9WN87</accession>
<sequence length="409" mass="45166">MQSSLNSRTSKLVTDTIFNFSIDTDFCYSIYNPTTKVTSYTFATISENPKLQNLVVACDSLQVFKTYLMDYDINKNDFTTINPSQIPNIEANCKLINFDATSLFNKCQASMELICVETWGYAEGGTESPMEGELVGYYNGDNVSGSVWVLQSTSCSFVYNDGCTGGGDLGTGFITTPTDGSGGGGSSLVDNDSPCNKLKNLFKYPQPNIKSTIINDLRPNIDVNPKGEKGAALIKTNTGVMNTRVLPATTDTEIFMPTGGSYYSAIHTHPKFAAYPMFSYSDVVFLQKMHNNIESYNEDLASFLLVCQDDSGTFQTYAIVFDPFSLNDGIDQFLNTPENNGCSQNEIKGQVDELLKEEFNIDNNYERVFLKFMAHTNVSIYKANSTLTNWNKLSMDTGITNTVKSTPCN</sequence>
<keyword evidence="2" id="KW-1185">Reference proteome</keyword>
<evidence type="ECO:0000313" key="2">
    <source>
        <dbReference type="Proteomes" id="UP000656274"/>
    </source>
</evidence>
<dbReference type="Proteomes" id="UP000656274">
    <property type="component" value="Unassembled WGS sequence"/>
</dbReference>
<dbReference type="EMBL" id="JADFTZ010000001">
    <property type="protein sequence ID" value="MBE9575373.1"/>
    <property type="molecule type" value="Genomic_DNA"/>
</dbReference>
<organism evidence="1 2">
    <name type="scientific">Flavobacterium proteolyticum</name>
    <dbReference type="NCBI Taxonomy" id="2911683"/>
    <lineage>
        <taxon>Bacteria</taxon>
        <taxon>Pseudomonadati</taxon>
        <taxon>Bacteroidota</taxon>
        <taxon>Flavobacteriia</taxon>
        <taxon>Flavobacteriales</taxon>
        <taxon>Flavobacteriaceae</taxon>
        <taxon>Flavobacterium</taxon>
    </lineage>
</organism>
<reference evidence="1 2" key="1">
    <citation type="submission" date="2020-10" db="EMBL/GenBank/DDBJ databases">
        <title>The genome sequence of Flavobacterium aquaticum 1Y8A.</title>
        <authorList>
            <person name="Liu Y."/>
        </authorList>
    </citation>
    <scope>NUCLEOTIDE SEQUENCE [LARGE SCALE GENOMIC DNA]</scope>
    <source>
        <strain evidence="1 2">1Y8A</strain>
    </source>
</reference>
<protein>
    <submittedName>
        <fullName evidence="1">Uncharacterized protein</fullName>
    </submittedName>
</protein>
<evidence type="ECO:0000313" key="1">
    <source>
        <dbReference type="EMBL" id="MBE9575373.1"/>
    </source>
</evidence>
<gene>
    <name evidence="1" type="ORF">IM755_01515</name>
</gene>
<proteinExistence type="predicted"/>
<comment type="caution">
    <text evidence="1">The sequence shown here is derived from an EMBL/GenBank/DDBJ whole genome shotgun (WGS) entry which is preliminary data.</text>
</comment>
<dbReference type="RefSeq" id="WP_194093298.1">
    <property type="nucleotide sequence ID" value="NZ_JADFTZ010000001.1"/>
</dbReference>
<name>A0ABR9WN87_9FLAO</name>